<evidence type="ECO:0000256" key="2">
    <source>
        <dbReference type="SAM" id="MobiDB-lite"/>
    </source>
</evidence>
<keyword evidence="4" id="KW-1185">Reference proteome</keyword>
<name>A0AAD4DSQ9_9AGAM</name>
<organism evidence="3 4">
    <name type="scientific">Suillus fuscotomentosus</name>
    <dbReference type="NCBI Taxonomy" id="1912939"/>
    <lineage>
        <taxon>Eukaryota</taxon>
        <taxon>Fungi</taxon>
        <taxon>Dikarya</taxon>
        <taxon>Basidiomycota</taxon>
        <taxon>Agaricomycotina</taxon>
        <taxon>Agaricomycetes</taxon>
        <taxon>Agaricomycetidae</taxon>
        <taxon>Boletales</taxon>
        <taxon>Suillineae</taxon>
        <taxon>Suillaceae</taxon>
        <taxon>Suillus</taxon>
    </lineage>
</organism>
<feature type="region of interest" description="Disordered" evidence="2">
    <location>
        <begin position="1364"/>
        <end position="1432"/>
    </location>
</feature>
<gene>
    <name evidence="3" type="ORF">F5891DRAFT_1208098</name>
</gene>
<dbReference type="RefSeq" id="XP_041218708.1">
    <property type="nucleotide sequence ID" value="XM_041369093.1"/>
</dbReference>
<dbReference type="EMBL" id="JABBWK010000107">
    <property type="protein sequence ID" value="KAG1893132.1"/>
    <property type="molecule type" value="Genomic_DNA"/>
</dbReference>
<reference evidence="3" key="1">
    <citation type="journal article" date="2020" name="New Phytol.">
        <title>Comparative genomics reveals dynamic genome evolution in host specialist ectomycorrhizal fungi.</title>
        <authorList>
            <person name="Lofgren L.A."/>
            <person name="Nguyen N.H."/>
            <person name="Vilgalys R."/>
            <person name="Ruytinx J."/>
            <person name="Liao H.L."/>
            <person name="Branco S."/>
            <person name="Kuo A."/>
            <person name="LaButti K."/>
            <person name="Lipzen A."/>
            <person name="Andreopoulos W."/>
            <person name="Pangilinan J."/>
            <person name="Riley R."/>
            <person name="Hundley H."/>
            <person name="Na H."/>
            <person name="Barry K."/>
            <person name="Grigoriev I.V."/>
            <person name="Stajich J.E."/>
            <person name="Kennedy P.G."/>
        </authorList>
    </citation>
    <scope>NUCLEOTIDE SEQUENCE</scope>
    <source>
        <strain evidence="3">FC203</strain>
    </source>
</reference>
<feature type="coiled-coil region" evidence="1">
    <location>
        <begin position="1204"/>
        <end position="1329"/>
    </location>
</feature>
<evidence type="ECO:0000256" key="1">
    <source>
        <dbReference type="SAM" id="Coils"/>
    </source>
</evidence>
<evidence type="ECO:0000313" key="4">
    <source>
        <dbReference type="Proteomes" id="UP001195769"/>
    </source>
</evidence>
<accession>A0AAD4DSQ9</accession>
<evidence type="ECO:0000313" key="3">
    <source>
        <dbReference type="EMBL" id="KAG1893132.1"/>
    </source>
</evidence>
<sequence length="1432" mass="162132">MTRKRRNDAYPRDRASKRAHLEAPGNSSSDLDSDDFNGPLEIWLSNGQSAVCCERSHTPVHPASNPLFSAPTTICPLLAGVGMSFGQYGFVCAVTSSLVPAAHMLVHMEHLHHRQKLRNRTPSTIKSLLVTHLLNSHHLTSTTPCPTPLSDLSEPIPGLQSEWSSRCPHLGCRHWYTIPAGKYSTKGQQAPTRKHIAAAHPDNADTYLAGVFELKWIYRPFRKIVSGEDPLSLVVWPFIKDYAPASSAQAVVVVRSSRIRHMVSVHSQYLTDLGWQKFIASLGLQPGVLLGLVRLKTKKEALTFEGAERQLELGLITVRKLYRAYIVDVQTYLSSKNDGQFRQAITMNTKAHFRSLSRVSYYTYSRPLSRCICMLIRWIHAEQTGALAPFGALYVRRSLAQEYAANMLYHYLIQTKILRPAATLQLLHQLLVTLVKHKFTNLETMACPTDYTLCIGSLADNGGFLLASTTARTCSILQHNFYTVIIHSARLEDHGHQRFIPFDLDNFTRDPVPDTGEASQPMKEPAAATNEEEGADSMVIQFREAEEEWVDGHDDGIDAEKGESMLPHEAESEWDFEKEETFHSYYLNGDTAENLDTYYDPQSSLPVQRCPSNFAAQVDRSPGSISVLSILAENSHYVQPLLASHPSFATPYNQIKTAWFHSRSTSFKEKRNYGFFFTEDGTAVMMRDGDDISQSILFADLGVLAKTTIENISDQIVQCLPHGCNDLLRQFRGLSSQLVDDLTSPDAIFLQPSNRILMQPLLDAMLQHLSDPEEPKHHIMLSPSVISEQAARKWLAFDKQILGQILVAFLLTCGIPPLHWQFRSFQFHSDSKTDIPRNLYLLGSELVIGHPAARQLNQVLEEWLWAFPASLAPLILFYLAIIRPSVIHITGLLHYVNDDHRTHIFAHTFPTTRLEFPRVWNGSDVNNLLQIHTSSLPILLSCGLLRNVISAMYDQFFPALSHVGPSDDSMVDRQAQHTRKTGNTHYGRSDHVPFAFGMTLEQARKCMASSQALHAFYGLGSLDHQWAERSQNSAFLVDLRNESLALKEARVLVRETYNLHHCHLPDGLDQIAGLLETAPYLTLKDGVIGDEVLRRVMHAVLFGDSRPNILDRPSGGGYLIADASSAVVQIIKAVEEVECGVHFNSPRHMDIGTIIHFDEVATQARRHLTALKDDFPILWMNLCTDIHRLYQKPGVAREMSWVERDELDDQHQELQREHDLLQAQHADLKSTCTTHENERRKVERSIAVLQKKCAVAESTEQTWRENCKTAQRDARNARKEKEELDEGLKELAERAREFEHRAHRNKVAYDKYKGKYEALKEENARLQKIQQTVEIPEEQYLLVVDINAPDRLERAVEDWLDDECDVRGDNLDDHDSDYGNESSKENEDEGPSRGAIWLRGRRATESVDDRERSLPEDRPYRPYGVRLRSPNS</sequence>
<dbReference type="GeneID" id="64663391"/>
<feature type="compositionally biased region" description="Basic and acidic residues" evidence="2">
    <location>
        <begin position="1365"/>
        <end position="1385"/>
    </location>
</feature>
<feature type="compositionally biased region" description="Basic and acidic residues" evidence="2">
    <location>
        <begin position="1402"/>
        <end position="1420"/>
    </location>
</feature>
<comment type="caution">
    <text evidence="3">The sequence shown here is derived from an EMBL/GenBank/DDBJ whole genome shotgun (WGS) entry which is preliminary data.</text>
</comment>
<feature type="region of interest" description="Disordered" evidence="2">
    <location>
        <begin position="510"/>
        <end position="534"/>
    </location>
</feature>
<proteinExistence type="predicted"/>
<feature type="region of interest" description="Disordered" evidence="2">
    <location>
        <begin position="1"/>
        <end position="33"/>
    </location>
</feature>
<dbReference type="Proteomes" id="UP001195769">
    <property type="component" value="Unassembled WGS sequence"/>
</dbReference>
<keyword evidence="1" id="KW-0175">Coiled coil</keyword>
<protein>
    <submittedName>
        <fullName evidence="3">Uncharacterized protein</fullName>
    </submittedName>
</protein>
<feature type="compositionally biased region" description="Basic and acidic residues" evidence="2">
    <location>
        <begin position="7"/>
        <end position="21"/>
    </location>
</feature>